<evidence type="ECO:0000313" key="2">
    <source>
        <dbReference type="Proteomes" id="UP000215367"/>
    </source>
</evidence>
<name>A0A235HBB6_AZOBR</name>
<protein>
    <submittedName>
        <fullName evidence="1">Uncharacterized protein</fullName>
    </submittedName>
</protein>
<comment type="caution">
    <text evidence="1">The sequence shown here is derived from an EMBL/GenBank/DDBJ whole genome shotgun (WGS) entry which is preliminary data.</text>
</comment>
<evidence type="ECO:0000313" key="1">
    <source>
        <dbReference type="EMBL" id="OYD83081.1"/>
    </source>
</evidence>
<geneLocation type="plasmid" evidence="1">
    <name>unnamed</name>
</geneLocation>
<dbReference type="EMBL" id="NOWT01000016">
    <property type="protein sequence ID" value="OYD83081.1"/>
    <property type="molecule type" value="Genomic_DNA"/>
</dbReference>
<accession>A0A235HBB6</accession>
<keyword evidence="1" id="KW-0614">Plasmid</keyword>
<reference evidence="1 2" key="1">
    <citation type="submission" date="2017-07" db="EMBL/GenBank/DDBJ databases">
        <title>Whole genome sequence of Azospirillum brasilense 2A1, a potential biofertilizer strain.</title>
        <authorList>
            <person name="Fontana C.A."/>
            <person name="Toffoli L.M."/>
            <person name="Salazar S.M."/>
            <person name="Puglisi E."/>
            <person name="Pedraza R."/>
            <person name="Bassi D."/>
            <person name="Cocconcelli P.S."/>
        </authorList>
    </citation>
    <scope>NUCLEOTIDE SEQUENCE [LARGE SCALE GENOMIC DNA]</scope>
    <source>
        <strain evidence="1 2">2A1</strain>
        <plasmid evidence="1">unnamed</plasmid>
    </source>
</reference>
<sequence>MNACMMSDCMTTPFSGQELASAIIAAALSLPSANGRLHLPNGAVLCDPAALEREFALAAQGLSHWLAQNEPRIAEAARASRLKIGAGVIRAAAATLEHAGRRCGELSDRGERALSVDFSAVCDRVQERPGLLAQTVAAAAAGHTIHAVAA</sequence>
<proteinExistence type="predicted"/>
<dbReference type="AlphaFoldDB" id="A0A235HBB6"/>
<organism evidence="1 2">
    <name type="scientific">Azospirillum brasilense</name>
    <dbReference type="NCBI Taxonomy" id="192"/>
    <lineage>
        <taxon>Bacteria</taxon>
        <taxon>Pseudomonadati</taxon>
        <taxon>Pseudomonadota</taxon>
        <taxon>Alphaproteobacteria</taxon>
        <taxon>Rhodospirillales</taxon>
        <taxon>Azospirillaceae</taxon>
        <taxon>Azospirillum</taxon>
    </lineage>
</organism>
<gene>
    <name evidence="1" type="ORF">CHT98_16875</name>
</gene>
<dbReference type="Proteomes" id="UP000215367">
    <property type="component" value="Unassembled WGS sequence"/>
</dbReference>